<name>A0A931CH75_9ACTN</name>
<dbReference type="Proteomes" id="UP000598146">
    <property type="component" value="Unassembled WGS sequence"/>
</dbReference>
<accession>A0A931CH75</accession>
<dbReference type="PROSITE" id="PS01124">
    <property type="entry name" value="HTH_ARAC_FAMILY_2"/>
    <property type="match status" value="1"/>
</dbReference>
<dbReference type="SMART" id="SM00342">
    <property type="entry name" value="HTH_ARAC"/>
    <property type="match status" value="1"/>
</dbReference>
<evidence type="ECO:0000259" key="4">
    <source>
        <dbReference type="PROSITE" id="PS01124"/>
    </source>
</evidence>
<dbReference type="Gene3D" id="1.10.10.60">
    <property type="entry name" value="Homeodomain-like"/>
    <property type="match status" value="1"/>
</dbReference>
<keyword evidence="6" id="KW-1185">Reference proteome</keyword>
<evidence type="ECO:0000256" key="1">
    <source>
        <dbReference type="ARBA" id="ARBA00023015"/>
    </source>
</evidence>
<dbReference type="RefSeq" id="WP_196417864.1">
    <property type="nucleotide sequence ID" value="NZ_JADQTO010000018.1"/>
</dbReference>
<dbReference type="InterPro" id="IPR018060">
    <property type="entry name" value="HTH_AraC"/>
</dbReference>
<dbReference type="PANTHER" id="PTHR46796">
    <property type="entry name" value="HTH-TYPE TRANSCRIPTIONAL ACTIVATOR RHAS-RELATED"/>
    <property type="match status" value="1"/>
</dbReference>
<dbReference type="AlphaFoldDB" id="A0A931CH75"/>
<evidence type="ECO:0000313" key="5">
    <source>
        <dbReference type="EMBL" id="MBG0566088.1"/>
    </source>
</evidence>
<keyword evidence="3" id="KW-0804">Transcription</keyword>
<organism evidence="5 6">
    <name type="scientific">Actinoplanes aureus</name>
    <dbReference type="NCBI Taxonomy" id="2792083"/>
    <lineage>
        <taxon>Bacteria</taxon>
        <taxon>Bacillati</taxon>
        <taxon>Actinomycetota</taxon>
        <taxon>Actinomycetes</taxon>
        <taxon>Micromonosporales</taxon>
        <taxon>Micromonosporaceae</taxon>
        <taxon>Actinoplanes</taxon>
    </lineage>
</organism>
<dbReference type="GO" id="GO:0003700">
    <property type="term" value="F:DNA-binding transcription factor activity"/>
    <property type="evidence" value="ECO:0007669"/>
    <property type="project" value="InterPro"/>
</dbReference>
<proteinExistence type="predicted"/>
<dbReference type="InterPro" id="IPR009057">
    <property type="entry name" value="Homeodomain-like_sf"/>
</dbReference>
<protein>
    <submittedName>
        <fullName evidence="5">Helix-turn-helix transcriptional regulator</fullName>
    </submittedName>
</protein>
<dbReference type="GO" id="GO:0043565">
    <property type="term" value="F:sequence-specific DNA binding"/>
    <property type="evidence" value="ECO:0007669"/>
    <property type="project" value="InterPro"/>
</dbReference>
<keyword evidence="2" id="KW-0238">DNA-binding</keyword>
<evidence type="ECO:0000256" key="3">
    <source>
        <dbReference type="ARBA" id="ARBA00023163"/>
    </source>
</evidence>
<dbReference type="PANTHER" id="PTHR46796:SF2">
    <property type="entry name" value="TRANSCRIPTIONAL REGULATORY PROTEIN"/>
    <property type="match status" value="1"/>
</dbReference>
<gene>
    <name evidence="5" type="ORF">I4J89_32040</name>
</gene>
<keyword evidence="1" id="KW-0805">Transcription regulation</keyword>
<reference evidence="5" key="1">
    <citation type="submission" date="2020-11" db="EMBL/GenBank/DDBJ databases">
        <title>Isolation and identification of active actinomycetes.</title>
        <authorList>
            <person name="Sun X."/>
        </authorList>
    </citation>
    <scope>NUCLEOTIDE SEQUENCE</scope>
    <source>
        <strain evidence="5">NEAU-A11</strain>
    </source>
</reference>
<dbReference type="SUPFAM" id="SSF46689">
    <property type="entry name" value="Homeodomain-like"/>
    <property type="match status" value="2"/>
</dbReference>
<dbReference type="InterPro" id="IPR018062">
    <property type="entry name" value="HTH_AraC-typ_CS"/>
</dbReference>
<dbReference type="InterPro" id="IPR050204">
    <property type="entry name" value="AraC_XylS_family_regulators"/>
</dbReference>
<evidence type="ECO:0000256" key="2">
    <source>
        <dbReference type="ARBA" id="ARBA00023125"/>
    </source>
</evidence>
<comment type="caution">
    <text evidence="5">The sequence shown here is derived from an EMBL/GenBank/DDBJ whole genome shotgun (WGS) entry which is preliminary data.</text>
</comment>
<sequence>MELTSAAGRPVTEHTADMWSQAVLRSIGTMREHLGDELSLRTLAQSAWLSPFHFHRIFHRLTDSTPARFLAAWRIAEAKRRLAYSDDSVTDICMQIGYASLGTFTSQFTRVVGVPPGRFRRLVGSYADVPFHEILERLEDAMEQPGPATVTVSVSGGPDDGTPAAVGLFDSTIPQRRPAGCAVVRTPGTAGLGVRTPGVFQPLAMCFERSVTVREAVAVTDLDRCYVAAAPNPIQVPERAATAPVTVELTLRRRNPTDPPILLALPLLMAAAERMPG</sequence>
<evidence type="ECO:0000313" key="6">
    <source>
        <dbReference type="Proteomes" id="UP000598146"/>
    </source>
</evidence>
<dbReference type="Pfam" id="PF12833">
    <property type="entry name" value="HTH_18"/>
    <property type="match status" value="1"/>
</dbReference>
<dbReference type="PROSITE" id="PS00041">
    <property type="entry name" value="HTH_ARAC_FAMILY_1"/>
    <property type="match status" value="1"/>
</dbReference>
<feature type="domain" description="HTH araC/xylS-type" evidence="4">
    <location>
        <begin position="24"/>
        <end position="122"/>
    </location>
</feature>
<dbReference type="EMBL" id="JADQTO010000018">
    <property type="protein sequence ID" value="MBG0566088.1"/>
    <property type="molecule type" value="Genomic_DNA"/>
</dbReference>